<dbReference type="PANTHER" id="PTHR36028">
    <property type="entry name" value="OSJNBB0050O03.8 PROTEIN"/>
    <property type="match status" value="1"/>
</dbReference>
<feature type="region of interest" description="Disordered" evidence="1">
    <location>
        <begin position="84"/>
        <end position="108"/>
    </location>
</feature>
<dbReference type="Proteomes" id="UP001055439">
    <property type="component" value="Chromosome 2"/>
</dbReference>
<reference evidence="3" key="1">
    <citation type="submission" date="2022-05" db="EMBL/GenBank/DDBJ databases">
        <title>The Musa troglodytarum L. genome provides insights into the mechanism of non-climacteric behaviour and enrichment of carotenoids.</title>
        <authorList>
            <person name="Wang J."/>
        </authorList>
    </citation>
    <scope>NUCLEOTIDE SEQUENCE</scope>
    <source>
        <tissue evidence="3">Leaf</tissue>
    </source>
</reference>
<sequence>MKSNGSARKAACRASLLLGFSLSTRFSFPHFPSSAPSMAMPGPYSGVSTLAFVARASAFAFGVVYGSVKLSYLQAKLGSRLRQSITRRRRQKATTEEQNVVCGDSLTA</sequence>
<dbReference type="PANTHER" id="PTHR36028:SF2">
    <property type="entry name" value="ATP SYNTHASE SUBUNIT E, MITOCHONDRIAL"/>
    <property type="match status" value="1"/>
</dbReference>
<evidence type="ECO:0000256" key="1">
    <source>
        <dbReference type="SAM" id="MobiDB-lite"/>
    </source>
</evidence>
<keyword evidence="2" id="KW-0812">Transmembrane</keyword>
<dbReference type="OrthoDB" id="850010at2759"/>
<dbReference type="AlphaFoldDB" id="A0A9E7F424"/>
<keyword evidence="2" id="KW-1133">Transmembrane helix</keyword>
<proteinExistence type="predicted"/>
<dbReference type="EMBL" id="CP097504">
    <property type="protein sequence ID" value="URD89470.1"/>
    <property type="molecule type" value="Genomic_DNA"/>
</dbReference>
<protein>
    <submittedName>
        <fullName evidence="3">ATP synthase E chain</fullName>
    </submittedName>
</protein>
<accession>A0A9E7F424</accession>
<keyword evidence="2" id="KW-0472">Membrane</keyword>
<feature type="transmembrane region" description="Helical" evidence="2">
    <location>
        <begin position="49"/>
        <end position="72"/>
    </location>
</feature>
<keyword evidence="4" id="KW-1185">Reference proteome</keyword>
<gene>
    <name evidence="3" type="ORF">MUK42_28509</name>
</gene>
<evidence type="ECO:0000256" key="2">
    <source>
        <dbReference type="SAM" id="Phobius"/>
    </source>
</evidence>
<organism evidence="3 4">
    <name type="scientific">Musa troglodytarum</name>
    <name type="common">fe'i banana</name>
    <dbReference type="NCBI Taxonomy" id="320322"/>
    <lineage>
        <taxon>Eukaryota</taxon>
        <taxon>Viridiplantae</taxon>
        <taxon>Streptophyta</taxon>
        <taxon>Embryophyta</taxon>
        <taxon>Tracheophyta</taxon>
        <taxon>Spermatophyta</taxon>
        <taxon>Magnoliopsida</taxon>
        <taxon>Liliopsida</taxon>
        <taxon>Zingiberales</taxon>
        <taxon>Musaceae</taxon>
        <taxon>Musa</taxon>
    </lineage>
</organism>
<name>A0A9E7F424_9LILI</name>
<evidence type="ECO:0000313" key="3">
    <source>
        <dbReference type="EMBL" id="URD89470.1"/>
    </source>
</evidence>
<evidence type="ECO:0000313" key="4">
    <source>
        <dbReference type="Proteomes" id="UP001055439"/>
    </source>
</evidence>